<dbReference type="PRINTS" id="PR00461">
    <property type="entry name" value="PLPEROXIDASE"/>
</dbReference>
<dbReference type="SUPFAM" id="SSF48113">
    <property type="entry name" value="Heme-dependent peroxidases"/>
    <property type="match status" value="1"/>
</dbReference>
<keyword evidence="3 11" id="KW-0575">Peroxidase</keyword>
<evidence type="ECO:0000256" key="8">
    <source>
        <dbReference type="ARBA" id="ARBA00023004"/>
    </source>
</evidence>
<evidence type="ECO:0000256" key="2">
    <source>
        <dbReference type="ARBA" id="ARBA00006873"/>
    </source>
</evidence>
<name>A0ABR2MNM9_9ASPA</name>
<dbReference type="PRINTS" id="PR00458">
    <property type="entry name" value="PEROXIDASE"/>
</dbReference>
<dbReference type="PROSITE" id="PS50873">
    <property type="entry name" value="PEROXIDASE_4"/>
    <property type="match status" value="1"/>
</dbReference>
<organism evidence="13 14">
    <name type="scientific">Platanthera guangdongensis</name>
    <dbReference type="NCBI Taxonomy" id="2320717"/>
    <lineage>
        <taxon>Eukaryota</taxon>
        <taxon>Viridiplantae</taxon>
        <taxon>Streptophyta</taxon>
        <taxon>Embryophyta</taxon>
        <taxon>Tracheophyta</taxon>
        <taxon>Spermatophyta</taxon>
        <taxon>Magnoliopsida</taxon>
        <taxon>Liliopsida</taxon>
        <taxon>Asparagales</taxon>
        <taxon>Orchidaceae</taxon>
        <taxon>Orchidoideae</taxon>
        <taxon>Orchideae</taxon>
        <taxon>Orchidinae</taxon>
        <taxon>Platanthera</taxon>
    </lineage>
</organism>
<dbReference type="PANTHER" id="PTHR31517">
    <property type="match status" value="1"/>
</dbReference>
<comment type="cofactor">
    <cofactor evidence="11">
        <name>Ca(2+)</name>
        <dbReference type="ChEBI" id="CHEBI:29108"/>
    </cofactor>
    <text evidence="11">Binds 2 calcium ions per subunit.</text>
</comment>
<evidence type="ECO:0000256" key="1">
    <source>
        <dbReference type="ARBA" id="ARBA00000189"/>
    </source>
</evidence>
<keyword evidence="8 11" id="KW-0408">Iron</keyword>
<dbReference type="Pfam" id="PF00141">
    <property type="entry name" value="peroxidase"/>
    <property type="match status" value="1"/>
</dbReference>
<dbReference type="Gene3D" id="1.10.520.10">
    <property type="match status" value="1"/>
</dbReference>
<keyword evidence="7 11" id="KW-0560">Oxidoreductase</keyword>
<evidence type="ECO:0000256" key="6">
    <source>
        <dbReference type="ARBA" id="ARBA00022837"/>
    </source>
</evidence>
<accession>A0ABR2MNM9</accession>
<evidence type="ECO:0000256" key="9">
    <source>
        <dbReference type="ARBA" id="ARBA00023157"/>
    </source>
</evidence>
<gene>
    <name evidence="13" type="primary">PER47</name>
    <name evidence="13" type="ORF">KSP40_PGU001797</name>
</gene>
<evidence type="ECO:0000256" key="3">
    <source>
        <dbReference type="ARBA" id="ARBA00022559"/>
    </source>
</evidence>
<reference evidence="13 14" key="1">
    <citation type="journal article" date="2022" name="Nat. Plants">
        <title>Genomes of leafy and leafless Platanthera orchids illuminate the evolution of mycoheterotrophy.</title>
        <authorList>
            <person name="Li M.H."/>
            <person name="Liu K.W."/>
            <person name="Li Z."/>
            <person name="Lu H.C."/>
            <person name="Ye Q.L."/>
            <person name="Zhang D."/>
            <person name="Wang J.Y."/>
            <person name="Li Y.F."/>
            <person name="Zhong Z.M."/>
            <person name="Liu X."/>
            <person name="Yu X."/>
            <person name="Liu D.K."/>
            <person name="Tu X.D."/>
            <person name="Liu B."/>
            <person name="Hao Y."/>
            <person name="Liao X.Y."/>
            <person name="Jiang Y.T."/>
            <person name="Sun W.H."/>
            <person name="Chen J."/>
            <person name="Chen Y.Q."/>
            <person name="Ai Y."/>
            <person name="Zhai J.W."/>
            <person name="Wu S.S."/>
            <person name="Zhou Z."/>
            <person name="Hsiao Y.Y."/>
            <person name="Wu W.L."/>
            <person name="Chen Y.Y."/>
            <person name="Lin Y.F."/>
            <person name="Hsu J.L."/>
            <person name="Li C.Y."/>
            <person name="Wang Z.W."/>
            <person name="Zhao X."/>
            <person name="Zhong W.Y."/>
            <person name="Ma X.K."/>
            <person name="Ma L."/>
            <person name="Huang J."/>
            <person name="Chen G.Z."/>
            <person name="Huang M.Z."/>
            <person name="Huang L."/>
            <person name="Peng D.H."/>
            <person name="Luo Y.B."/>
            <person name="Zou S.Q."/>
            <person name="Chen S.P."/>
            <person name="Lan S."/>
            <person name="Tsai W.C."/>
            <person name="Van de Peer Y."/>
            <person name="Liu Z.J."/>
        </authorList>
    </citation>
    <scope>NUCLEOTIDE SEQUENCE [LARGE SCALE GENOMIC DNA]</scope>
    <source>
        <strain evidence="13">Lor288</strain>
    </source>
</reference>
<dbReference type="Gene3D" id="1.10.420.10">
    <property type="entry name" value="Peroxidase, domain 2"/>
    <property type="match status" value="1"/>
</dbReference>
<evidence type="ECO:0000256" key="11">
    <source>
        <dbReference type="RuleBase" id="RU362060"/>
    </source>
</evidence>
<dbReference type="EC" id="1.11.1.7" evidence="11"/>
<dbReference type="InterPro" id="IPR019794">
    <property type="entry name" value="Peroxidases_AS"/>
</dbReference>
<comment type="caution">
    <text evidence="13">The sequence shown here is derived from an EMBL/GenBank/DDBJ whole genome shotgun (WGS) entry which is preliminary data.</text>
</comment>
<dbReference type="PANTHER" id="PTHR31517:SF84">
    <property type="entry name" value="PEROXIDASE"/>
    <property type="match status" value="1"/>
</dbReference>
<dbReference type="CDD" id="cd00693">
    <property type="entry name" value="secretory_peroxidase"/>
    <property type="match status" value="1"/>
</dbReference>
<keyword evidence="9" id="KW-1015">Disulfide bond</keyword>
<comment type="subcellular location">
    <subcellularLocation>
        <location evidence="11">Secreted</location>
    </subcellularLocation>
</comment>
<dbReference type="InterPro" id="IPR019793">
    <property type="entry name" value="Peroxidases_heam-ligand_BS"/>
</dbReference>
<comment type="similarity">
    <text evidence="11">Belongs to the peroxidase family. Classical plant (class III) peroxidase subfamily.</text>
</comment>
<dbReference type="InterPro" id="IPR033905">
    <property type="entry name" value="Secretory_peroxidase"/>
</dbReference>
<keyword evidence="6 11" id="KW-0106">Calcium</keyword>
<evidence type="ECO:0000313" key="13">
    <source>
        <dbReference type="EMBL" id="KAK8965785.1"/>
    </source>
</evidence>
<keyword evidence="10 11" id="KW-0376">Hydrogen peroxide</keyword>
<dbReference type="InterPro" id="IPR002016">
    <property type="entry name" value="Haem_peroxidase"/>
</dbReference>
<comment type="cofactor">
    <cofactor evidence="11">
        <name>heme b</name>
        <dbReference type="ChEBI" id="CHEBI:60344"/>
    </cofactor>
    <text evidence="11">Binds 1 heme b (iron(II)-protoporphyrin IX) group per subunit.</text>
</comment>
<evidence type="ECO:0000256" key="7">
    <source>
        <dbReference type="ARBA" id="ARBA00023002"/>
    </source>
</evidence>
<comment type="catalytic activity">
    <reaction evidence="1 11">
        <text>2 a phenolic donor + H2O2 = 2 a phenolic radical donor + 2 H2O</text>
        <dbReference type="Rhea" id="RHEA:56136"/>
        <dbReference type="ChEBI" id="CHEBI:15377"/>
        <dbReference type="ChEBI" id="CHEBI:16240"/>
        <dbReference type="ChEBI" id="CHEBI:139520"/>
        <dbReference type="ChEBI" id="CHEBI:139521"/>
        <dbReference type="EC" id="1.11.1.7"/>
    </reaction>
</comment>
<evidence type="ECO:0000256" key="4">
    <source>
        <dbReference type="ARBA" id="ARBA00022617"/>
    </source>
</evidence>
<dbReference type="InterPro" id="IPR000823">
    <property type="entry name" value="Peroxidase_pln"/>
</dbReference>
<keyword evidence="11" id="KW-0964">Secreted</keyword>
<dbReference type="PROSITE" id="PS00436">
    <property type="entry name" value="PEROXIDASE_2"/>
    <property type="match status" value="1"/>
</dbReference>
<comment type="similarity">
    <text evidence="2">Belongs to the peroxidase family. Ascorbate peroxidase subfamily.</text>
</comment>
<keyword evidence="14" id="KW-1185">Reference proteome</keyword>
<dbReference type="PROSITE" id="PS00435">
    <property type="entry name" value="PEROXIDASE_1"/>
    <property type="match status" value="1"/>
</dbReference>
<dbReference type="InterPro" id="IPR010255">
    <property type="entry name" value="Haem_peroxidase_sf"/>
</dbReference>
<keyword evidence="5 11" id="KW-0479">Metal-binding</keyword>
<protein>
    <recommendedName>
        <fullName evidence="11">Peroxidase</fullName>
        <ecNumber evidence="11">1.11.1.7</ecNumber>
    </recommendedName>
</protein>
<proteinExistence type="inferred from homology"/>
<feature type="domain" description="Plant heme peroxidase family profile" evidence="12">
    <location>
        <begin position="39"/>
        <end position="336"/>
    </location>
</feature>
<dbReference type="GO" id="GO:0004601">
    <property type="term" value="F:peroxidase activity"/>
    <property type="evidence" value="ECO:0007669"/>
    <property type="project" value="UniProtKB-KW"/>
</dbReference>
<evidence type="ECO:0000259" key="12">
    <source>
        <dbReference type="PROSITE" id="PS50873"/>
    </source>
</evidence>
<dbReference type="EMBL" id="JBBWWR010000005">
    <property type="protein sequence ID" value="KAK8965785.1"/>
    <property type="molecule type" value="Genomic_DNA"/>
</dbReference>
<comment type="function">
    <text evidence="11">Removal of H(2)O(2), oxidation of toxic reductants, biosynthesis and degradation of lignin, suberization, auxin catabolism, response to environmental stresses such as wounding, pathogen attack and oxidative stress.</text>
</comment>
<keyword evidence="4 11" id="KW-0349">Heme</keyword>
<evidence type="ECO:0000256" key="5">
    <source>
        <dbReference type="ARBA" id="ARBA00022723"/>
    </source>
</evidence>
<dbReference type="Proteomes" id="UP001412067">
    <property type="component" value="Unassembled WGS sequence"/>
</dbReference>
<sequence>MIATTTTFASSPLFLIAVLLHIALVLYNSTPLLSTTAAALSVDYYSTPCPSAETTVKIAVRQGLAADPTLAAALLRLHFHDCFIQGCDASVLIDSTEENTAEKESPLNKSLRGYELVDAVKLVLEEACPGVVSCADILAMAARDAVFFAGGPGYEIAKGRKDGRRSRIEDAVKLPQPGFNVSDLLTLFGRHGFSTRDLVALAGGHTLGVARCSSFKNRLAHFDAAHQVDPSMNSHFAGTLTQICRLGDGTPVPFGYSPVTFDNDYFVLLQMGKGLLFSDQELLSGSQTTTGEIVNAYAASEAMFFVDFQQAMVKMGLLDVKGDDEGEVRLNCRRVN</sequence>
<evidence type="ECO:0000313" key="14">
    <source>
        <dbReference type="Proteomes" id="UP001412067"/>
    </source>
</evidence>
<evidence type="ECO:0000256" key="10">
    <source>
        <dbReference type="ARBA" id="ARBA00023324"/>
    </source>
</evidence>